<comment type="function">
    <text evidence="7">May play the central regulatory role in sporulation. It may be an element of the effector pathway responsible for the activation of sporulation genes in response to nutritional stress. Spo0A may act in concert with spo0H (a sigma factor) to control the expression of some genes that are critical to the sporulation process.</text>
</comment>
<reference evidence="12 13" key="1">
    <citation type="submission" date="2019-08" db="EMBL/GenBank/DDBJ databases">
        <title>Calorimonas adulescens gen. nov., sp. nov., an anaerobic thermophilic bacterium from Sakhalin hot spring.</title>
        <authorList>
            <person name="Khomyakova M.A."/>
            <person name="Merkel A.Y."/>
            <person name="Novikov A."/>
            <person name="Bonch-Osmolovskaya E.A."/>
            <person name="Slobodkin A.I."/>
        </authorList>
    </citation>
    <scope>NUCLEOTIDE SEQUENCE [LARGE SCALE GENOMIC DNA]</scope>
    <source>
        <strain evidence="12 13">A05MB</strain>
    </source>
</reference>
<dbReference type="PANTHER" id="PTHR48111">
    <property type="entry name" value="REGULATOR OF RPOS"/>
    <property type="match status" value="1"/>
</dbReference>
<feature type="domain" description="OmpR/PhoB-type" evidence="11">
    <location>
        <begin position="126"/>
        <end position="225"/>
    </location>
</feature>
<feature type="DNA-binding region" description="OmpR/PhoB-type" evidence="9">
    <location>
        <begin position="126"/>
        <end position="225"/>
    </location>
</feature>
<feature type="modified residue" description="4-aspartylphosphate" evidence="8">
    <location>
        <position position="52"/>
    </location>
</feature>
<evidence type="ECO:0000256" key="3">
    <source>
        <dbReference type="ARBA" id="ARBA00023012"/>
    </source>
</evidence>
<feature type="domain" description="Response regulatory" evidence="10">
    <location>
        <begin position="3"/>
        <end position="117"/>
    </location>
</feature>
<dbReference type="SMART" id="SM00862">
    <property type="entry name" value="Trans_reg_C"/>
    <property type="match status" value="1"/>
</dbReference>
<name>A0A5D8QCR6_9THEO</name>
<dbReference type="GO" id="GO:0000976">
    <property type="term" value="F:transcription cis-regulatory region binding"/>
    <property type="evidence" value="ECO:0007669"/>
    <property type="project" value="TreeGrafter"/>
</dbReference>
<dbReference type="SUPFAM" id="SSF52172">
    <property type="entry name" value="CheY-like"/>
    <property type="match status" value="1"/>
</dbReference>
<dbReference type="GO" id="GO:0032993">
    <property type="term" value="C:protein-DNA complex"/>
    <property type="evidence" value="ECO:0007669"/>
    <property type="project" value="TreeGrafter"/>
</dbReference>
<dbReference type="GO" id="GO:0005829">
    <property type="term" value="C:cytosol"/>
    <property type="evidence" value="ECO:0007669"/>
    <property type="project" value="TreeGrafter"/>
</dbReference>
<evidence type="ECO:0000313" key="13">
    <source>
        <dbReference type="Proteomes" id="UP000322976"/>
    </source>
</evidence>
<evidence type="ECO:0000256" key="7">
    <source>
        <dbReference type="ARBA" id="ARBA00024867"/>
    </source>
</evidence>
<sequence length="230" mass="26192">MGSILVVEDEDSIREFIVINLKREGFNVIEAATGEEALNMIRVHIVDLIILDIMLPGIDGYEVCKKVQEERPGTAIIMLTARGQDTDKVVGLELGADDYVVKPFNPVELTARVKAVLRRVNRKYKESKIRVKDIIVDTEKRRITKDGKNIDLTNKEYELLLLLMEAGGSVVTRDEILNKLWGTNFYGDIKTIDVHIRRLREKLCDNTAKPRYIATVWGVGYRFVMGEEDV</sequence>
<keyword evidence="3" id="KW-0902">Two-component regulatory system</keyword>
<evidence type="ECO:0000256" key="6">
    <source>
        <dbReference type="ARBA" id="ARBA00023163"/>
    </source>
</evidence>
<gene>
    <name evidence="12" type="ORF">FWJ32_10315</name>
</gene>
<evidence type="ECO:0000259" key="10">
    <source>
        <dbReference type="PROSITE" id="PS50110"/>
    </source>
</evidence>
<evidence type="ECO:0000256" key="1">
    <source>
        <dbReference type="ARBA" id="ARBA00018672"/>
    </source>
</evidence>
<dbReference type="GO" id="GO:0000156">
    <property type="term" value="F:phosphorelay response regulator activity"/>
    <property type="evidence" value="ECO:0007669"/>
    <property type="project" value="TreeGrafter"/>
</dbReference>
<comment type="caution">
    <text evidence="12">The sequence shown here is derived from an EMBL/GenBank/DDBJ whole genome shotgun (WGS) entry which is preliminary data.</text>
</comment>
<dbReference type="InterPro" id="IPR039420">
    <property type="entry name" value="WalR-like"/>
</dbReference>
<dbReference type="Gene3D" id="3.40.50.2300">
    <property type="match status" value="1"/>
</dbReference>
<dbReference type="PROSITE" id="PS51755">
    <property type="entry name" value="OMPR_PHOB"/>
    <property type="match status" value="1"/>
</dbReference>
<dbReference type="Gene3D" id="6.10.250.690">
    <property type="match status" value="1"/>
</dbReference>
<dbReference type="CDD" id="cd00383">
    <property type="entry name" value="trans_reg_C"/>
    <property type="match status" value="1"/>
</dbReference>
<evidence type="ECO:0000256" key="9">
    <source>
        <dbReference type="PROSITE-ProRule" id="PRU01091"/>
    </source>
</evidence>
<organism evidence="12 13">
    <name type="scientific">Calorimonas adulescens</name>
    <dbReference type="NCBI Taxonomy" id="2606906"/>
    <lineage>
        <taxon>Bacteria</taxon>
        <taxon>Bacillati</taxon>
        <taxon>Bacillota</taxon>
        <taxon>Clostridia</taxon>
        <taxon>Thermoanaerobacterales</taxon>
        <taxon>Thermoanaerobacteraceae</taxon>
        <taxon>Calorimonas</taxon>
    </lineage>
</organism>
<keyword evidence="4" id="KW-0805">Transcription regulation</keyword>
<dbReference type="InterPro" id="IPR036388">
    <property type="entry name" value="WH-like_DNA-bd_sf"/>
</dbReference>
<dbReference type="FunFam" id="3.40.50.2300:FF:000001">
    <property type="entry name" value="DNA-binding response regulator PhoB"/>
    <property type="match status" value="1"/>
</dbReference>
<dbReference type="RefSeq" id="WP_149545876.1">
    <property type="nucleotide sequence ID" value="NZ_VTPS01000017.1"/>
</dbReference>
<evidence type="ECO:0000256" key="8">
    <source>
        <dbReference type="PROSITE-ProRule" id="PRU00169"/>
    </source>
</evidence>
<dbReference type="SMART" id="SM00448">
    <property type="entry name" value="REC"/>
    <property type="match status" value="1"/>
</dbReference>
<dbReference type="Gene3D" id="1.10.10.10">
    <property type="entry name" value="Winged helix-like DNA-binding domain superfamily/Winged helix DNA-binding domain"/>
    <property type="match status" value="1"/>
</dbReference>
<dbReference type="PANTHER" id="PTHR48111:SF54">
    <property type="entry name" value="STAGE 0 SPORULATION PROTEIN A HOMOLOG"/>
    <property type="match status" value="1"/>
</dbReference>
<dbReference type="PROSITE" id="PS50110">
    <property type="entry name" value="RESPONSE_REGULATORY"/>
    <property type="match status" value="1"/>
</dbReference>
<proteinExistence type="predicted"/>
<dbReference type="InterPro" id="IPR001789">
    <property type="entry name" value="Sig_transdc_resp-reg_receiver"/>
</dbReference>
<dbReference type="InterPro" id="IPR001867">
    <property type="entry name" value="OmpR/PhoB-type_DNA-bd"/>
</dbReference>
<dbReference type="GO" id="GO:0006355">
    <property type="term" value="P:regulation of DNA-templated transcription"/>
    <property type="evidence" value="ECO:0007669"/>
    <property type="project" value="InterPro"/>
</dbReference>
<dbReference type="FunFam" id="1.10.10.10:FF:000018">
    <property type="entry name" value="DNA-binding response regulator ResD"/>
    <property type="match status" value="1"/>
</dbReference>
<dbReference type="EMBL" id="VTPS01000017">
    <property type="protein sequence ID" value="TZE81128.1"/>
    <property type="molecule type" value="Genomic_DNA"/>
</dbReference>
<protein>
    <recommendedName>
        <fullName evidence="1">Stage 0 sporulation protein A homolog</fullName>
    </recommendedName>
</protein>
<evidence type="ECO:0000256" key="4">
    <source>
        <dbReference type="ARBA" id="ARBA00023015"/>
    </source>
</evidence>
<dbReference type="Pfam" id="PF00072">
    <property type="entry name" value="Response_reg"/>
    <property type="match status" value="1"/>
</dbReference>
<dbReference type="Proteomes" id="UP000322976">
    <property type="component" value="Unassembled WGS sequence"/>
</dbReference>
<dbReference type="Pfam" id="PF00486">
    <property type="entry name" value="Trans_reg_C"/>
    <property type="match status" value="1"/>
</dbReference>
<evidence type="ECO:0000259" key="11">
    <source>
        <dbReference type="PROSITE" id="PS51755"/>
    </source>
</evidence>
<keyword evidence="13" id="KW-1185">Reference proteome</keyword>
<keyword evidence="2 8" id="KW-0597">Phosphoprotein</keyword>
<dbReference type="InterPro" id="IPR011006">
    <property type="entry name" value="CheY-like_superfamily"/>
</dbReference>
<accession>A0A5D8QCR6</accession>
<evidence type="ECO:0000256" key="2">
    <source>
        <dbReference type="ARBA" id="ARBA00022553"/>
    </source>
</evidence>
<keyword evidence="6" id="KW-0804">Transcription</keyword>
<keyword evidence="5 9" id="KW-0238">DNA-binding</keyword>
<dbReference type="AlphaFoldDB" id="A0A5D8QCR6"/>
<evidence type="ECO:0000256" key="5">
    <source>
        <dbReference type="ARBA" id="ARBA00023125"/>
    </source>
</evidence>
<evidence type="ECO:0000313" key="12">
    <source>
        <dbReference type="EMBL" id="TZE81128.1"/>
    </source>
</evidence>